<accession>A0A934IN56</accession>
<gene>
    <name evidence="2" type="ORF">JCR33_07495</name>
</gene>
<organism evidence="2 3">
    <name type="scientific">Acuticoccus mangrovi</name>
    <dbReference type="NCBI Taxonomy" id="2796142"/>
    <lineage>
        <taxon>Bacteria</taxon>
        <taxon>Pseudomonadati</taxon>
        <taxon>Pseudomonadota</taxon>
        <taxon>Alphaproteobacteria</taxon>
        <taxon>Hyphomicrobiales</taxon>
        <taxon>Amorphaceae</taxon>
        <taxon>Acuticoccus</taxon>
    </lineage>
</organism>
<keyword evidence="1" id="KW-0732">Signal</keyword>
<reference evidence="2" key="1">
    <citation type="submission" date="2020-12" db="EMBL/GenBank/DDBJ databases">
        <title>Bacterial taxonomy.</title>
        <authorList>
            <person name="Pan X."/>
        </authorList>
    </citation>
    <scope>NUCLEOTIDE SEQUENCE</scope>
    <source>
        <strain evidence="2">B2012</strain>
    </source>
</reference>
<dbReference type="Proteomes" id="UP000609531">
    <property type="component" value="Unassembled WGS sequence"/>
</dbReference>
<name>A0A934IN56_9HYPH</name>
<evidence type="ECO:0000313" key="2">
    <source>
        <dbReference type="EMBL" id="MBJ3775521.1"/>
    </source>
</evidence>
<protein>
    <submittedName>
        <fullName evidence="2">Excalibur calcium-binding domain-containing protein</fullName>
    </submittedName>
</protein>
<comment type="caution">
    <text evidence="2">The sequence shown here is derived from an EMBL/GenBank/DDBJ whole genome shotgun (WGS) entry which is preliminary data.</text>
</comment>
<sequence>MVIGYRTVVVALVFSLVAIEAAEAARCTDYASCRQAVVAWCRGAHPRADGDGDGIPCENVCRSRAQVVAIMREIGCNR</sequence>
<dbReference type="EMBL" id="JAEKJA010000005">
    <property type="protein sequence ID" value="MBJ3775521.1"/>
    <property type="molecule type" value="Genomic_DNA"/>
</dbReference>
<keyword evidence="3" id="KW-1185">Reference proteome</keyword>
<proteinExistence type="predicted"/>
<evidence type="ECO:0000256" key="1">
    <source>
        <dbReference type="SAM" id="SignalP"/>
    </source>
</evidence>
<feature type="chain" id="PRO_5036791935" evidence="1">
    <location>
        <begin position="25"/>
        <end position="78"/>
    </location>
</feature>
<evidence type="ECO:0000313" key="3">
    <source>
        <dbReference type="Proteomes" id="UP000609531"/>
    </source>
</evidence>
<feature type="signal peptide" evidence="1">
    <location>
        <begin position="1"/>
        <end position="24"/>
    </location>
</feature>
<dbReference type="AlphaFoldDB" id="A0A934IN56"/>